<organism evidence="1 2">
    <name type="scientific">Holothuria leucospilota</name>
    <name type="common">Black long sea cucumber</name>
    <name type="synonym">Mertensiothuria leucospilota</name>
    <dbReference type="NCBI Taxonomy" id="206669"/>
    <lineage>
        <taxon>Eukaryota</taxon>
        <taxon>Metazoa</taxon>
        <taxon>Echinodermata</taxon>
        <taxon>Eleutherozoa</taxon>
        <taxon>Echinozoa</taxon>
        <taxon>Holothuroidea</taxon>
        <taxon>Aspidochirotacea</taxon>
        <taxon>Aspidochirotida</taxon>
        <taxon>Holothuriidae</taxon>
        <taxon>Holothuria</taxon>
    </lineage>
</organism>
<dbReference type="AlphaFoldDB" id="A0A9Q1HFL9"/>
<gene>
    <name evidence="1" type="ORF">HOLleu_10277</name>
</gene>
<dbReference type="Proteomes" id="UP001152320">
    <property type="component" value="Chromosome 4"/>
</dbReference>
<proteinExistence type="predicted"/>
<reference evidence="1" key="1">
    <citation type="submission" date="2021-10" db="EMBL/GenBank/DDBJ databases">
        <title>Tropical sea cucumber genome reveals ecological adaptation and Cuvierian tubules defense mechanism.</title>
        <authorList>
            <person name="Chen T."/>
        </authorList>
    </citation>
    <scope>NUCLEOTIDE SEQUENCE</scope>
    <source>
        <strain evidence="1">Nanhai2018</strain>
        <tissue evidence="1">Muscle</tissue>
    </source>
</reference>
<dbReference type="OrthoDB" id="6066344at2759"/>
<name>A0A9Q1HFL9_HOLLE</name>
<sequence length="81" mass="9240">MTNDIRGHTGDVPRELNPRTYSYAAYRLFTYWVHDKLGKGVRKVILCCSQNPMFPDSEGVYKGLKFADDGEEIEVGEVELI</sequence>
<comment type="caution">
    <text evidence="1">The sequence shown here is derived from an EMBL/GenBank/DDBJ whole genome shotgun (WGS) entry which is preliminary data.</text>
</comment>
<protein>
    <submittedName>
        <fullName evidence="1">Uncharacterized protein</fullName>
    </submittedName>
</protein>
<accession>A0A9Q1HFL9</accession>
<evidence type="ECO:0000313" key="2">
    <source>
        <dbReference type="Proteomes" id="UP001152320"/>
    </source>
</evidence>
<keyword evidence="2" id="KW-1185">Reference proteome</keyword>
<evidence type="ECO:0000313" key="1">
    <source>
        <dbReference type="EMBL" id="KAJ8043258.1"/>
    </source>
</evidence>
<dbReference type="EMBL" id="JAIZAY010000004">
    <property type="protein sequence ID" value="KAJ8043258.1"/>
    <property type="molecule type" value="Genomic_DNA"/>
</dbReference>